<dbReference type="GO" id="GO:0005525">
    <property type="term" value="F:GTP binding"/>
    <property type="evidence" value="ECO:0007669"/>
    <property type="project" value="UniProtKB-KW"/>
</dbReference>
<evidence type="ECO:0000256" key="10">
    <source>
        <dbReference type="ARBA" id="ARBA00023134"/>
    </source>
</evidence>
<feature type="transmembrane region" description="Helical" evidence="15">
    <location>
        <begin position="645"/>
        <end position="665"/>
    </location>
</feature>
<evidence type="ECO:0000256" key="7">
    <source>
        <dbReference type="ARBA" id="ARBA00022989"/>
    </source>
</evidence>
<evidence type="ECO:0000256" key="4">
    <source>
        <dbReference type="ARBA" id="ARBA00022496"/>
    </source>
</evidence>
<dbReference type="CDD" id="cd01879">
    <property type="entry name" value="FeoB"/>
    <property type="match status" value="1"/>
</dbReference>
<keyword evidence="6 13" id="KW-0547">Nucleotide-binding</keyword>
<feature type="transmembrane region" description="Helical" evidence="15">
    <location>
        <begin position="349"/>
        <end position="373"/>
    </location>
</feature>
<evidence type="ECO:0000256" key="13">
    <source>
        <dbReference type="PIRSR" id="PIRSR603373-1"/>
    </source>
</evidence>
<evidence type="ECO:0000256" key="14">
    <source>
        <dbReference type="PIRSR" id="PIRSR603373-2"/>
    </source>
</evidence>
<keyword evidence="14" id="KW-0460">Magnesium</keyword>
<evidence type="ECO:0000256" key="11">
    <source>
        <dbReference type="ARBA" id="ARBA00023136"/>
    </source>
</evidence>
<dbReference type="InterPro" id="IPR027417">
    <property type="entry name" value="P-loop_NTPase"/>
</dbReference>
<dbReference type="Gene3D" id="1.10.287.1770">
    <property type="match status" value="1"/>
</dbReference>
<dbReference type="Pfam" id="PF07664">
    <property type="entry name" value="FeoB_C"/>
    <property type="match status" value="1"/>
</dbReference>
<dbReference type="PROSITE" id="PS51711">
    <property type="entry name" value="G_FEOB"/>
    <property type="match status" value="1"/>
</dbReference>
<feature type="binding site" evidence="13">
    <location>
        <begin position="39"/>
        <end position="43"/>
    </location>
    <ligand>
        <name>GTP</name>
        <dbReference type="ChEBI" id="CHEBI:37565"/>
        <label>1</label>
    </ligand>
</feature>
<evidence type="ECO:0000256" key="3">
    <source>
        <dbReference type="ARBA" id="ARBA00022475"/>
    </source>
</evidence>
<keyword evidence="11 15" id="KW-0472">Membrane</keyword>
<dbReference type="Gene3D" id="3.40.50.300">
    <property type="entry name" value="P-loop containing nucleotide triphosphate hydrolases"/>
    <property type="match status" value="1"/>
</dbReference>
<keyword evidence="7 15" id="KW-1133">Transmembrane helix</keyword>
<dbReference type="NCBIfam" id="TIGR00437">
    <property type="entry name" value="feoB"/>
    <property type="match status" value="1"/>
</dbReference>
<feature type="transmembrane region" description="Helical" evidence="15">
    <location>
        <begin position="289"/>
        <end position="310"/>
    </location>
</feature>
<dbReference type="GO" id="GO:0046872">
    <property type="term" value="F:metal ion binding"/>
    <property type="evidence" value="ECO:0007669"/>
    <property type="project" value="UniProtKB-KW"/>
</dbReference>
<feature type="transmembrane region" description="Helical" evidence="15">
    <location>
        <begin position="393"/>
        <end position="415"/>
    </location>
</feature>
<reference evidence="17" key="1">
    <citation type="journal article" date="2020" name="mSystems">
        <title>Genome- and Community-Level Interaction Insights into Carbon Utilization and Element Cycling Functions of Hydrothermarchaeota in Hydrothermal Sediment.</title>
        <authorList>
            <person name="Zhou Z."/>
            <person name="Liu Y."/>
            <person name="Xu W."/>
            <person name="Pan J."/>
            <person name="Luo Z.H."/>
            <person name="Li M."/>
        </authorList>
    </citation>
    <scope>NUCLEOTIDE SEQUENCE [LARGE SCALE GENOMIC DNA]</scope>
    <source>
        <strain evidence="17">HyVt-443</strain>
    </source>
</reference>
<evidence type="ECO:0000259" key="16">
    <source>
        <dbReference type="PROSITE" id="PS51711"/>
    </source>
</evidence>
<feature type="binding site" evidence="14">
    <location>
        <position position="25"/>
    </location>
    <ligand>
        <name>Mg(2+)</name>
        <dbReference type="ChEBI" id="CHEBI:18420"/>
        <label>2</label>
    </ligand>
</feature>
<keyword evidence="14" id="KW-0479">Metal-binding</keyword>
<comment type="similarity">
    <text evidence="15">Belongs to the TRAFAC class TrmE-Era-EngA-EngB-Septin-like GTPase superfamily. FeoB GTPase (TC 9.A.8) family.</text>
</comment>
<dbReference type="PANTHER" id="PTHR43185">
    <property type="entry name" value="FERROUS IRON TRANSPORT PROTEIN B"/>
    <property type="match status" value="1"/>
</dbReference>
<dbReference type="InterPro" id="IPR011640">
    <property type="entry name" value="Fe2_transport_prot_B_C"/>
</dbReference>
<gene>
    <name evidence="17" type="primary">feoB</name>
    <name evidence="17" type="ORF">ENI96_06125</name>
</gene>
<comment type="function">
    <text evidence="15">Probable transporter of a GTP-driven Fe(2+) uptake system.</text>
</comment>
<feature type="domain" description="FeoB-type G" evidence="16">
    <location>
        <begin position="7"/>
        <end position="169"/>
    </location>
</feature>
<dbReference type="InterPro" id="IPR003373">
    <property type="entry name" value="Fe2_transport_prot-B"/>
</dbReference>
<dbReference type="GO" id="GO:0015093">
    <property type="term" value="F:ferrous iron transmembrane transporter activity"/>
    <property type="evidence" value="ECO:0007669"/>
    <property type="project" value="UniProtKB-UniRule"/>
</dbReference>
<keyword evidence="3" id="KW-1003">Cell membrane</keyword>
<feature type="binding site" evidence="13">
    <location>
        <begin position="120"/>
        <end position="123"/>
    </location>
    <ligand>
        <name>GTP</name>
        <dbReference type="ChEBI" id="CHEBI:37565"/>
        <label>1</label>
    </ligand>
</feature>
<feature type="binding site" evidence="13">
    <location>
        <begin position="60"/>
        <end position="63"/>
    </location>
    <ligand>
        <name>GTP</name>
        <dbReference type="ChEBI" id="CHEBI:37565"/>
        <label>1</label>
    </ligand>
</feature>
<dbReference type="EMBL" id="DRKP01000067">
    <property type="protein sequence ID" value="HEB95992.1"/>
    <property type="molecule type" value="Genomic_DNA"/>
</dbReference>
<protein>
    <recommendedName>
        <fullName evidence="12 15">Ferrous iron transport protein B</fullName>
    </recommendedName>
</protein>
<comment type="caution">
    <text evidence="17">The sequence shown here is derived from an EMBL/GenBank/DDBJ whole genome shotgun (WGS) entry which is preliminary data.</text>
</comment>
<feature type="transmembrane region" description="Helical" evidence="15">
    <location>
        <begin position="614"/>
        <end position="633"/>
    </location>
</feature>
<dbReference type="Pfam" id="PF07670">
    <property type="entry name" value="Gate"/>
    <property type="match status" value="2"/>
</dbReference>
<keyword evidence="4 15" id="KW-0410">Iron transport</keyword>
<feature type="transmembrane region" description="Helical" evidence="15">
    <location>
        <begin position="519"/>
        <end position="538"/>
    </location>
</feature>
<feature type="transmembrane region" description="Helical" evidence="15">
    <location>
        <begin position="427"/>
        <end position="453"/>
    </location>
</feature>
<keyword evidence="5 15" id="KW-0812">Transmembrane</keyword>
<feature type="transmembrane region" description="Helical" evidence="15">
    <location>
        <begin position="460"/>
        <end position="480"/>
    </location>
</feature>
<proteinExistence type="inferred from homology"/>
<dbReference type="GO" id="GO:0005886">
    <property type="term" value="C:plasma membrane"/>
    <property type="evidence" value="ECO:0007669"/>
    <property type="project" value="UniProtKB-SubCell"/>
</dbReference>
<evidence type="ECO:0000256" key="8">
    <source>
        <dbReference type="ARBA" id="ARBA00023004"/>
    </source>
</evidence>
<dbReference type="SUPFAM" id="SSF52540">
    <property type="entry name" value="P-loop containing nucleoside triphosphate hydrolases"/>
    <property type="match status" value="1"/>
</dbReference>
<feature type="transmembrane region" description="Helical" evidence="15">
    <location>
        <begin position="575"/>
        <end position="594"/>
    </location>
</feature>
<name>A0A831WAC8_9GAMM</name>
<dbReference type="AlphaFoldDB" id="A0A831WAC8"/>
<sequence>MTPGRDGIVIALGAIPNTGKTTLFNRLTGSSQSTGNWPGVSIERKSGHFTLGEYPIELVDLPGAYSLSPVTEEERVVRDFFLRTPPDLVLNVLDARNLYRGLGLTLQLAMSGLPMVVAVNMIDEARRQGAEPDLEILSSHLGVPAVAVSARTGEGIPELKQALYRLIRNPVQARPPHIACPAVLEEAVKALSREIERTAPDSRFQPNFLAMRLLEEKGASVPPPAPALRQAARSWGERVEQATGQPLPILCAGCRFNAARGLALEATRRSPPLPDRLSERLDRILLHRWLGLPLFLLVMLLLFQGIYGLGTPLQAWLGHWFDDGGAWLRLQPALTALPGWARSFLLDGIWQGVGVVASFFPVIALFFVFMSLIEDSGYMARAAFLMDRLMHRLGLDGKAFISLLLGYGCNVPAVMGTRILSSRHSRVLTMLLIPFSLCSARLQVFVFLSGILFGAALAPWILFGLYLGSFAAILVMGLLLRPWQQVLGEPEPFIMEIPPYRLPTLRSIALRTGQELKDFLYRAATLIVAGVILVWILTHFPTGVAPASAESWAGRLGQTLAPLFHPIGIQWQETVALLFGFIAKEIVIGALAVIYGGADLQRQIATHITPLQGLGFMVFTLLYTPCIATLAAIRAESRSWRITGLGLLLGLVSAWLASLLLYRAGLLLGFS</sequence>
<feature type="binding site" evidence="14">
    <location>
        <position position="29"/>
    </location>
    <ligand>
        <name>Mg(2+)</name>
        <dbReference type="ChEBI" id="CHEBI:18420"/>
        <label>2</label>
    </ligand>
</feature>
<evidence type="ECO:0000256" key="15">
    <source>
        <dbReference type="RuleBase" id="RU362098"/>
    </source>
</evidence>
<keyword evidence="9" id="KW-0406">Ion transport</keyword>
<dbReference type="PANTHER" id="PTHR43185:SF1">
    <property type="entry name" value="FE(2+) TRANSPORTER FEOB"/>
    <property type="match status" value="1"/>
</dbReference>
<evidence type="ECO:0000256" key="9">
    <source>
        <dbReference type="ARBA" id="ARBA00023065"/>
    </source>
</evidence>
<dbReference type="Pfam" id="PF02421">
    <property type="entry name" value="FeoB_N"/>
    <property type="match status" value="1"/>
</dbReference>
<keyword evidence="10 13" id="KW-0342">GTP-binding</keyword>
<evidence type="ECO:0000256" key="1">
    <source>
        <dbReference type="ARBA" id="ARBA00004651"/>
    </source>
</evidence>
<evidence type="ECO:0000256" key="6">
    <source>
        <dbReference type="ARBA" id="ARBA00022741"/>
    </source>
</evidence>
<evidence type="ECO:0000256" key="12">
    <source>
        <dbReference type="NCBIfam" id="TIGR00437"/>
    </source>
</evidence>
<evidence type="ECO:0000256" key="5">
    <source>
        <dbReference type="ARBA" id="ARBA00022692"/>
    </source>
</evidence>
<keyword evidence="2 15" id="KW-0813">Transport</keyword>
<evidence type="ECO:0000256" key="2">
    <source>
        <dbReference type="ARBA" id="ARBA00022448"/>
    </source>
</evidence>
<evidence type="ECO:0000313" key="17">
    <source>
        <dbReference type="EMBL" id="HEB95992.1"/>
    </source>
</evidence>
<organism evidence="17">
    <name type="scientific">Sedimenticola thiotaurini</name>
    <dbReference type="NCBI Taxonomy" id="1543721"/>
    <lineage>
        <taxon>Bacteria</taxon>
        <taxon>Pseudomonadati</taxon>
        <taxon>Pseudomonadota</taxon>
        <taxon>Gammaproteobacteria</taxon>
        <taxon>Chromatiales</taxon>
        <taxon>Sedimenticolaceae</taxon>
        <taxon>Sedimenticola</taxon>
    </lineage>
</organism>
<dbReference type="InterPro" id="IPR030389">
    <property type="entry name" value="G_FEOB_dom"/>
</dbReference>
<keyword evidence="8 15" id="KW-0408">Iron</keyword>
<dbReference type="Proteomes" id="UP000886251">
    <property type="component" value="Unassembled WGS sequence"/>
</dbReference>
<comment type="subcellular location">
    <subcellularLocation>
        <location evidence="15">Cell inner membrane</location>
        <topology evidence="15">Multi-pass membrane protein</topology>
    </subcellularLocation>
    <subcellularLocation>
        <location evidence="1">Cell membrane</location>
        <topology evidence="1">Multi-pass membrane protein</topology>
    </subcellularLocation>
</comment>
<accession>A0A831WAC8</accession>
<feature type="binding site" evidence="14">
    <location>
        <position position="28"/>
    </location>
    <ligand>
        <name>Mg(2+)</name>
        <dbReference type="ChEBI" id="CHEBI:18420"/>
        <label>2</label>
    </ligand>
</feature>
<dbReference type="InterPro" id="IPR050860">
    <property type="entry name" value="FeoB_GTPase"/>
</dbReference>
<dbReference type="InterPro" id="IPR011642">
    <property type="entry name" value="Gate_dom"/>
</dbReference>